<proteinExistence type="predicted"/>
<organism evidence="1 2">
    <name type="scientific">Flavobacterium aquicola</name>
    <dbReference type="NCBI Taxonomy" id="1682742"/>
    <lineage>
        <taxon>Bacteria</taxon>
        <taxon>Pseudomonadati</taxon>
        <taxon>Bacteroidota</taxon>
        <taxon>Flavobacteriia</taxon>
        <taxon>Flavobacteriales</taxon>
        <taxon>Flavobacteriaceae</taxon>
        <taxon>Flavobacterium</taxon>
    </lineage>
</organism>
<gene>
    <name evidence="1" type="ORF">C8P67_106177</name>
</gene>
<name>A0A3E0EK64_9FLAO</name>
<keyword evidence="2" id="KW-1185">Reference proteome</keyword>
<dbReference type="OrthoDB" id="980645at2"/>
<dbReference type="Proteomes" id="UP000257136">
    <property type="component" value="Unassembled WGS sequence"/>
</dbReference>
<evidence type="ECO:0000313" key="1">
    <source>
        <dbReference type="EMBL" id="REG98571.1"/>
    </source>
</evidence>
<reference evidence="1 2" key="1">
    <citation type="submission" date="2018-08" db="EMBL/GenBank/DDBJ databases">
        <title>Genomic Encyclopedia of Archaeal and Bacterial Type Strains, Phase II (KMG-II): from individual species to whole genera.</title>
        <authorList>
            <person name="Goeker M."/>
        </authorList>
    </citation>
    <scope>NUCLEOTIDE SEQUENCE [LARGE SCALE GENOMIC DNA]</scope>
    <source>
        <strain evidence="1 2">DSM 100880</strain>
    </source>
</reference>
<comment type="caution">
    <text evidence="1">The sequence shown here is derived from an EMBL/GenBank/DDBJ whole genome shotgun (WGS) entry which is preliminary data.</text>
</comment>
<evidence type="ECO:0000313" key="2">
    <source>
        <dbReference type="Proteomes" id="UP000257136"/>
    </source>
</evidence>
<protein>
    <submittedName>
        <fullName evidence="1">Uncharacterized protein</fullName>
    </submittedName>
</protein>
<dbReference type="EMBL" id="QUNI01000006">
    <property type="protein sequence ID" value="REG98571.1"/>
    <property type="molecule type" value="Genomic_DNA"/>
</dbReference>
<accession>A0A3E0EK64</accession>
<dbReference type="AlphaFoldDB" id="A0A3E0EK64"/>
<sequence length="113" mass="13196">MLLKPIFPVVEYVVNYEYISKVLCENKAKPQMHCNGKCHLMKELAKASDAENPKSSDKKGSTQPIEVLFFEEIKSFKISTLYFSYTKKTNPRYSDFYFYLNSDTVFRPPIFIS</sequence>